<dbReference type="EMBL" id="PGFD01000001">
    <property type="protein sequence ID" value="PJJ67729.1"/>
    <property type="molecule type" value="Genomic_DNA"/>
</dbReference>
<dbReference type="OrthoDB" id="9808591at2"/>
<dbReference type="AlphaFoldDB" id="A0A2M9CA52"/>
<dbReference type="InterPro" id="IPR023885">
    <property type="entry name" value="4Fe4S-binding_SPASM_dom"/>
</dbReference>
<dbReference type="InterPro" id="IPR013785">
    <property type="entry name" value="Aldolase_TIM"/>
</dbReference>
<dbReference type="PANTHER" id="PTHR43273">
    <property type="entry name" value="ANAEROBIC SULFATASE-MATURATING ENZYME HOMOLOG ASLB-RELATED"/>
    <property type="match status" value="1"/>
</dbReference>
<name>A0A2M9CA52_9FLAO</name>
<evidence type="ECO:0000256" key="3">
    <source>
        <dbReference type="ARBA" id="ARBA00022723"/>
    </source>
</evidence>
<reference evidence="8 9" key="1">
    <citation type="submission" date="2017-11" db="EMBL/GenBank/DDBJ databases">
        <title>Genomic Encyclopedia of Archaeal and Bacterial Type Strains, Phase II (KMG-II): From Individual Species to Whole Genera.</title>
        <authorList>
            <person name="Goeker M."/>
        </authorList>
    </citation>
    <scope>NUCLEOTIDE SEQUENCE [LARGE SCALE GENOMIC DNA]</scope>
    <source>
        <strain evidence="8 9">DSM 27617</strain>
    </source>
</reference>
<dbReference type="SUPFAM" id="SSF102114">
    <property type="entry name" value="Radical SAM enzymes"/>
    <property type="match status" value="1"/>
</dbReference>
<dbReference type="GO" id="GO:0046872">
    <property type="term" value="F:metal ion binding"/>
    <property type="evidence" value="ECO:0007669"/>
    <property type="project" value="UniProtKB-KW"/>
</dbReference>
<comment type="similarity">
    <text evidence="6">Belongs to the radical SAM superfamily. Anaerobic sulfatase-maturating enzyme family.</text>
</comment>
<keyword evidence="4" id="KW-0408">Iron</keyword>
<dbReference type="Gene3D" id="3.20.20.70">
    <property type="entry name" value="Aldolase class I"/>
    <property type="match status" value="1"/>
</dbReference>
<gene>
    <name evidence="8" type="ORF">CLV73_1748</name>
</gene>
<protein>
    <recommendedName>
        <fullName evidence="7">Radical SAM core domain-containing protein</fullName>
    </recommendedName>
</protein>
<evidence type="ECO:0000256" key="4">
    <source>
        <dbReference type="ARBA" id="ARBA00023004"/>
    </source>
</evidence>
<comment type="caution">
    <text evidence="8">The sequence shown here is derived from an EMBL/GenBank/DDBJ whole genome shotgun (WGS) entry which is preliminary data.</text>
</comment>
<sequence length="461" mass="52804">MGFFSFNQFIMFRNSYYRIKTDAGNDTVLYFSTRSGETIALESDTAAIYEREDYDSLPENIFSKLLSTYLIVPSQENELEEVIQENKNSILDSKTLYQVIQPTANCQLGCGYCGQNHTKALLNEGQMDAILERLKYKLENEHSYNTLEIGWFGAEPLMALSNIKSMTPRLKELADKHNLGYSSKMVTNGLSLKLNVFLDLVKNHHIRFFEITLDGTEEFHDKRRFLKSGEKSYKIIMENLISILNHEEFDKLNAVISIRCNVDKMNDEAAILLIDELKNLGLHKKITNFYVAPIHSWGNDAHLKSLEVENFADKEIEWLMYCLKNEFSSASILPQRKKQTCMAVDPKAELVDAYGNIYNCTEISYVPSYDDAGYILGNLDTLSPDDLLPKRDFINWYDLIRENKSNSPCHTCKILPICGGACPKTWKEGIFSCPPIKFNIEDRIALSYLISQKGAEVFETF</sequence>
<dbReference type="CDD" id="cd01335">
    <property type="entry name" value="Radical_SAM"/>
    <property type="match status" value="1"/>
</dbReference>
<keyword evidence="2" id="KW-0949">S-adenosyl-L-methionine</keyword>
<proteinExistence type="inferred from homology"/>
<dbReference type="SFLD" id="SFLDG01067">
    <property type="entry name" value="SPASM/twitch_domain_containing"/>
    <property type="match status" value="1"/>
</dbReference>
<dbReference type="NCBIfam" id="TIGR04085">
    <property type="entry name" value="rSAM_more_4Fe4S"/>
    <property type="match status" value="1"/>
</dbReference>
<evidence type="ECO:0000259" key="7">
    <source>
        <dbReference type="Pfam" id="PF04055"/>
    </source>
</evidence>
<evidence type="ECO:0000256" key="1">
    <source>
        <dbReference type="ARBA" id="ARBA00001966"/>
    </source>
</evidence>
<dbReference type="GO" id="GO:0016491">
    <property type="term" value="F:oxidoreductase activity"/>
    <property type="evidence" value="ECO:0007669"/>
    <property type="project" value="InterPro"/>
</dbReference>
<accession>A0A2M9CA52</accession>
<evidence type="ECO:0000256" key="5">
    <source>
        <dbReference type="ARBA" id="ARBA00023014"/>
    </source>
</evidence>
<feature type="domain" description="Radical SAM core" evidence="7">
    <location>
        <begin position="100"/>
        <end position="240"/>
    </location>
</feature>
<comment type="cofactor">
    <cofactor evidence="1">
        <name>[4Fe-4S] cluster</name>
        <dbReference type="ChEBI" id="CHEBI:49883"/>
    </cofactor>
</comment>
<organism evidence="8 9">
    <name type="scientific">Chryseobacterium geocarposphaerae</name>
    <dbReference type="NCBI Taxonomy" id="1416776"/>
    <lineage>
        <taxon>Bacteria</taxon>
        <taxon>Pseudomonadati</taxon>
        <taxon>Bacteroidota</taxon>
        <taxon>Flavobacteriia</taxon>
        <taxon>Flavobacteriales</taxon>
        <taxon>Weeksellaceae</taxon>
        <taxon>Chryseobacterium group</taxon>
        <taxon>Chryseobacterium</taxon>
    </lineage>
</organism>
<keyword evidence="3" id="KW-0479">Metal-binding</keyword>
<dbReference type="InterPro" id="IPR007197">
    <property type="entry name" value="rSAM"/>
</dbReference>
<evidence type="ECO:0000256" key="6">
    <source>
        <dbReference type="ARBA" id="ARBA00023601"/>
    </source>
</evidence>
<keyword evidence="9" id="KW-1185">Reference proteome</keyword>
<dbReference type="GO" id="GO:0051536">
    <property type="term" value="F:iron-sulfur cluster binding"/>
    <property type="evidence" value="ECO:0007669"/>
    <property type="project" value="UniProtKB-KW"/>
</dbReference>
<dbReference type="SFLD" id="SFLDS00029">
    <property type="entry name" value="Radical_SAM"/>
    <property type="match status" value="1"/>
</dbReference>
<dbReference type="Proteomes" id="UP000228740">
    <property type="component" value="Unassembled WGS sequence"/>
</dbReference>
<keyword evidence="5" id="KW-0411">Iron-sulfur</keyword>
<dbReference type="PANTHER" id="PTHR43273:SF3">
    <property type="entry name" value="ANAEROBIC SULFATASE-MATURATING ENZYME HOMOLOG ASLB-RELATED"/>
    <property type="match status" value="1"/>
</dbReference>
<dbReference type="UniPathway" id="UPA00782"/>
<evidence type="ECO:0000313" key="9">
    <source>
        <dbReference type="Proteomes" id="UP000228740"/>
    </source>
</evidence>
<evidence type="ECO:0000256" key="2">
    <source>
        <dbReference type="ARBA" id="ARBA00022691"/>
    </source>
</evidence>
<evidence type="ECO:0000313" key="8">
    <source>
        <dbReference type="EMBL" id="PJJ67729.1"/>
    </source>
</evidence>
<dbReference type="InterPro" id="IPR023867">
    <property type="entry name" value="Sulphatase_maturase_rSAM"/>
</dbReference>
<dbReference type="Pfam" id="PF04055">
    <property type="entry name" value="Radical_SAM"/>
    <property type="match status" value="1"/>
</dbReference>
<dbReference type="InterPro" id="IPR058240">
    <property type="entry name" value="rSAM_sf"/>
</dbReference>